<feature type="domain" description="CS" evidence="3">
    <location>
        <begin position="1"/>
        <end position="94"/>
    </location>
</feature>
<sequence>MITPRFSVDQTSTSIVVHISVPSARLEDADVDFTEDVFMFSCKPYYLRLHFPCPVKPIDAAADLAKILNIDLEKNDIHVTIPKANIGETFPQLDNLSRLLNPSKATNVVEIAGGNFDEEGLPIDEFMAQTLAPEVVDPEAAEKAQIIAKYGYGFAFLHHGELGRLKDELTELFEIAKVIEESEISGRSALCRDLDVIAFDPQYFLADYYDTPGEVAECIAFKIPAKIALSKDDEAELAKIRKRKFPQFSELQLRHALLGLVDVLYAYVYDQKTNLGESTCESSWTFAKLAPTFSTLARYESALEAFVSAVRRTLCYALYRNFDLAKSCVAEVVSILKQGPKAVLHCLLSMRPLLAVEIHYRYLLNSLFLDEFCAYLRDMDPKDFNWLAIEAEIAAPKVTLECIDLDLPALIEAGGLGGASLEAGDAGDVLDSDDDSDPE</sequence>
<dbReference type="InterPro" id="IPR007052">
    <property type="entry name" value="CS_dom"/>
</dbReference>
<evidence type="ECO:0000313" key="4">
    <source>
        <dbReference type="Proteomes" id="UP000492821"/>
    </source>
</evidence>
<dbReference type="GO" id="GO:0051082">
    <property type="term" value="F:unfolded protein binding"/>
    <property type="evidence" value="ECO:0007669"/>
    <property type="project" value="TreeGrafter"/>
</dbReference>
<organism evidence="4 5">
    <name type="scientific">Panagrellus redivivus</name>
    <name type="common">Microworm</name>
    <dbReference type="NCBI Taxonomy" id="6233"/>
    <lineage>
        <taxon>Eukaryota</taxon>
        <taxon>Metazoa</taxon>
        <taxon>Ecdysozoa</taxon>
        <taxon>Nematoda</taxon>
        <taxon>Chromadorea</taxon>
        <taxon>Rhabditida</taxon>
        <taxon>Tylenchina</taxon>
        <taxon>Panagrolaimomorpha</taxon>
        <taxon>Panagrolaimoidea</taxon>
        <taxon>Panagrolaimidae</taxon>
        <taxon>Panagrellus</taxon>
    </lineage>
</organism>
<dbReference type="InterPro" id="IPR039742">
    <property type="entry name" value="Shq1"/>
</dbReference>
<dbReference type="InterPro" id="IPR007009">
    <property type="entry name" value="Shq1_C"/>
</dbReference>
<accession>A0A7E4UVT6</accession>
<dbReference type="WBParaSite" id="Pan_g13389.t1">
    <property type="protein sequence ID" value="Pan_g13389.t1"/>
    <property type="gene ID" value="Pan_g13389"/>
</dbReference>
<evidence type="ECO:0000259" key="3">
    <source>
        <dbReference type="PROSITE" id="PS51203"/>
    </source>
</evidence>
<name>A0A7E4UVT6_PANRE</name>
<dbReference type="PANTHER" id="PTHR12967:SF0">
    <property type="entry name" value="PROTEIN SHQ1 HOMOLOG"/>
    <property type="match status" value="1"/>
</dbReference>
<dbReference type="GO" id="GO:0000493">
    <property type="term" value="P:box H/ACA snoRNP assembly"/>
    <property type="evidence" value="ECO:0007669"/>
    <property type="project" value="InterPro"/>
</dbReference>
<proteinExistence type="inferred from homology"/>
<evidence type="ECO:0000256" key="2">
    <source>
        <dbReference type="ARBA" id="ARBA00013750"/>
    </source>
</evidence>
<dbReference type="AlphaFoldDB" id="A0A7E4UVT6"/>
<dbReference type="Pfam" id="PF21413">
    <property type="entry name" value="SHQ1-like_CS"/>
    <property type="match status" value="1"/>
</dbReference>
<evidence type="ECO:0000313" key="5">
    <source>
        <dbReference type="WBParaSite" id="Pan_g13389.t1"/>
    </source>
</evidence>
<dbReference type="InterPro" id="IPR048696">
    <property type="entry name" value="SHQ1-like_CS"/>
</dbReference>
<dbReference type="CDD" id="cd06463">
    <property type="entry name" value="p23_like"/>
    <property type="match status" value="1"/>
</dbReference>
<reference evidence="5" key="2">
    <citation type="submission" date="2020-10" db="UniProtKB">
        <authorList>
            <consortium name="WormBaseParasite"/>
        </authorList>
    </citation>
    <scope>IDENTIFICATION</scope>
</reference>
<comment type="similarity">
    <text evidence="1">Belongs to the SHQ1 family.</text>
</comment>
<dbReference type="Pfam" id="PF04925">
    <property type="entry name" value="SHQ1"/>
    <property type="match status" value="1"/>
</dbReference>
<dbReference type="GO" id="GO:0005737">
    <property type="term" value="C:cytoplasm"/>
    <property type="evidence" value="ECO:0007669"/>
    <property type="project" value="TreeGrafter"/>
</dbReference>
<keyword evidence="4" id="KW-1185">Reference proteome</keyword>
<dbReference type="InterPro" id="IPR008978">
    <property type="entry name" value="HSP20-like_chaperone"/>
</dbReference>
<protein>
    <recommendedName>
        <fullName evidence="2">Protein SHQ1 homolog</fullName>
    </recommendedName>
</protein>
<dbReference type="SUPFAM" id="SSF49764">
    <property type="entry name" value="HSP20-like chaperones"/>
    <property type="match status" value="1"/>
</dbReference>
<dbReference type="Proteomes" id="UP000492821">
    <property type="component" value="Unassembled WGS sequence"/>
</dbReference>
<reference evidence="4" key="1">
    <citation type="journal article" date="2013" name="Genetics">
        <title>The draft genome and transcriptome of Panagrellus redivivus are shaped by the harsh demands of a free-living lifestyle.</title>
        <authorList>
            <person name="Srinivasan J."/>
            <person name="Dillman A.R."/>
            <person name="Macchietto M.G."/>
            <person name="Heikkinen L."/>
            <person name="Lakso M."/>
            <person name="Fracchia K.M."/>
            <person name="Antoshechkin I."/>
            <person name="Mortazavi A."/>
            <person name="Wong G."/>
            <person name="Sternberg P.W."/>
        </authorList>
    </citation>
    <scope>NUCLEOTIDE SEQUENCE [LARGE SCALE GENOMIC DNA]</scope>
    <source>
        <strain evidence="4">MT8872</strain>
    </source>
</reference>
<dbReference type="PROSITE" id="PS51203">
    <property type="entry name" value="CS"/>
    <property type="match status" value="1"/>
</dbReference>
<dbReference type="PANTHER" id="PTHR12967">
    <property type="entry name" value="PROTEIN SHQ1 HOMOLOG"/>
    <property type="match status" value="1"/>
</dbReference>
<dbReference type="Gene3D" id="2.60.40.790">
    <property type="match status" value="1"/>
</dbReference>
<evidence type="ECO:0000256" key="1">
    <source>
        <dbReference type="ARBA" id="ARBA00005607"/>
    </source>
</evidence>
<dbReference type="GO" id="GO:0005654">
    <property type="term" value="C:nucleoplasm"/>
    <property type="evidence" value="ECO:0007669"/>
    <property type="project" value="TreeGrafter"/>
</dbReference>